<dbReference type="GO" id="GO:0000175">
    <property type="term" value="F:3'-5'-RNA exonuclease activity"/>
    <property type="evidence" value="ECO:0007669"/>
    <property type="project" value="TreeGrafter"/>
</dbReference>
<dbReference type="EMBL" id="CP138897">
    <property type="protein sequence ID" value="WPK26278.1"/>
    <property type="molecule type" value="Genomic_DNA"/>
</dbReference>
<dbReference type="SUPFAM" id="SSF56219">
    <property type="entry name" value="DNase I-like"/>
    <property type="match status" value="1"/>
</dbReference>
<dbReference type="Proteomes" id="UP001338582">
    <property type="component" value="Chromosome 4"/>
</dbReference>
<sequence length="372" mass="43638">MLTLKRSPLPAFSKVAMPFDFDATRYRKWIELSRLNHPKVSVMSFNLLSQHYVWKQVFGYLDQRYLDWRYRLPLINETIAQFSCDIMCFQELESQLYSCQWQKHFPLKNYALYYIRKPNPAYWGDKPVEHMDGVGIFVNQNRFDVVSHREIIFRDYILQHKLRFDFTQDLSERVVLRNTVGLLLKLRDKLSNKVLYVTNTHLYWLPKYNDVKLLQTKLLLNELKRFIAKDNEDAAHANIVMCGDFNSTPDSLVYNYLKGKPIDVCHSKEFKDYDYGRLFDGEKCSDEIKSSVHVAPAYAALLEENTSETLDFTSFTRSLTAVLDHIWFSTDNLQVCKVLGKVDPDYSGKALGFPDKQFPSDHIPLVAELSYQ</sequence>
<dbReference type="RefSeq" id="XP_062878659.1">
    <property type="nucleotide sequence ID" value="XM_063022589.1"/>
</dbReference>
<dbReference type="GeneID" id="88174690"/>
<keyword evidence="3" id="KW-1185">Reference proteome</keyword>
<gene>
    <name evidence="2" type="ORF">PUMCH_003627</name>
</gene>
<dbReference type="KEGG" id="asau:88174690"/>
<dbReference type="InterPro" id="IPR005135">
    <property type="entry name" value="Endo/exonuclease/phosphatase"/>
</dbReference>
<dbReference type="AlphaFoldDB" id="A0AAX4HD47"/>
<evidence type="ECO:0000313" key="2">
    <source>
        <dbReference type="EMBL" id="WPK26278.1"/>
    </source>
</evidence>
<feature type="domain" description="Endonuclease/exonuclease/phosphatase" evidence="1">
    <location>
        <begin position="43"/>
        <end position="362"/>
    </location>
</feature>
<proteinExistence type="predicted"/>
<name>A0AAX4HD47_9ASCO</name>
<evidence type="ECO:0000259" key="1">
    <source>
        <dbReference type="Pfam" id="PF03372"/>
    </source>
</evidence>
<reference evidence="2 3" key="1">
    <citation type="submission" date="2023-10" db="EMBL/GenBank/DDBJ databases">
        <title>Draft Genome Sequence of Candida saopaulonensis from a very Premature Infant with Sepsis.</title>
        <authorList>
            <person name="Ning Y."/>
            <person name="Dai R."/>
            <person name="Xiao M."/>
            <person name="Xu Y."/>
            <person name="Yan Q."/>
            <person name="Zhang L."/>
        </authorList>
    </citation>
    <scope>NUCLEOTIDE SEQUENCE [LARGE SCALE GENOMIC DNA]</scope>
    <source>
        <strain evidence="2 3">19XY460</strain>
    </source>
</reference>
<dbReference type="InterPro" id="IPR036691">
    <property type="entry name" value="Endo/exonu/phosph_ase_sf"/>
</dbReference>
<dbReference type="InterPro" id="IPR050410">
    <property type="entry name" value="CCR4/nocturin_mRNA_transcr"/>
</dbReference>
<dbReference type="PANTHER" id="PTHR12121">
    <property type="entry name" value="CARBON CATABOLITE REPRESSOR PROTEIN 4"/>
    <property type="match status" value="1"/>
</dbReference>
<dbReference type="PANTHER" id="PTHR12121:SF100">
    <property type="entry name" value="POLY(A)-SPECIFIC RIBONUCLEASE"/>
    <property type="match status" value="1"/>
</dbReference>
<dbReference type="Pfam" id="PF03372">
    <property type="entry name" value="Exo_endo_phos"/>
    <property type="match status" value="1"/>
</dbReference>
<protein>
    <recommendedName>
        <fullName evidence="1">Endonuclease/exonuclease/phosphatase domain-containing protein</fullName>
    </recommendedName>
</protein>
<evidence type="ECO:0000313" key="3">
    <source>
        <dbReference type="Proteomes" id="UP001338582"/>
    </source>
</evidence>
<organism evidence="2 3">
    <name type="scientific">Australozyma saopauloensis</name>
    <dbReference type="NCBI Taxonomy" id="291208"/>
    <lineage>
        <taxon>Eukaryota</taxon>
        <taxon>Fungi</taxon>
        <taxon>Dikarya</taxon>
        <taxon>Ascomycota</taxon>
        <taxon>Saccharomycotina</taxon>
        <taxon>Pichiomycetes</taxon>
        <taxon>Metschnikowiaceae</taxon>
        <taxon>Australozyma</taxon>
    </lineage>
</organism>
<dbReference type="Gene3D" id="3.60.10.10">
    <property type="entry name" value="Endonuclease/exonuclease/phosphatase"/>
    <property type="match status" value="1"/>
</dbReference>
<accession>A0AAX4HD47</accession>